<dbReference type="AlphaFoldDB" id="W9GDZ6"/>
<dbReference type="InterPro" id="IPR046540">
    <property type="entry name" value="DMFA2_C"/>
</dbReference>
<evidence type="ECO:0000259" key="2">
    <source>
        <dbReference type="Pfam" id="PF20254"/>
    </source>
</evidence>
<accession>W9GDZ6</accession>
<dbReference type="STRING" id="1386089.N865_17095"/>
<organism evidence="3 4">
    <name type="scientific">Intrasporangium oryzae NRRL B-24470</name>
    <dbReference type="NCBI Taxonomy" id="1386089"/>
    <lineage>
        <taxon>Bacteria</taxon>
        <taxon>Bacillati</taxon>
        <taxon>Actinomycetota</taxon>
        <taxon>Actinomycetes</taxon>
        <taxon>Micrococcales</taxon>
        <taxon>Intrasporangiaceae</taxon>
        <taxon>Intrasporangium</taxon>
    </lineage>
</organism>
<name>W9GDZ6_9MICO</name>
<feature type="transmembrane region" description="Helical" evidence="1">
    <location>
        <begin position="12"/>
        <end position="33"/>
    </location>
</feature>
<keyword evidence="1" id="KW-0812">Transmembrane</keyword>
<dbReference type="EMBL" id="AWSA01000002">
    <property type="protein sequence ID" value="EWT03442.1"/>
    <property type="molecule type" value="Genomic_DNA"/>
</dbReference>
<dbReference type="RefSeq" id="WP_051509798.1">
    <property type="nucleotide sequence ID" value="NZ_AWSA01000002.1"/>
</dbReference>
<gene>
    <name evidence="3" type="ORF">N865_17095</name>
</gene>
<keyword evidence="4" id="KW-1185">Reference proteome</keyword>
<proteinExistence type="predicted"/>
<dbReference type="Proteomes" id="UP000019489">
    <property type="component" value="Unassembled WGS sequence"/>
</dbReference>
<feature type="domain" description="N,N-dimethylformamidase beta subunit-like C-terminal" evidence="2">
    <location>
        <begin position="121"/>
        <end position="486"/>
    </location>
</feature>
<protein>
    <recommendedName>
        <fullName evidence="2">N,N-dimethylformamidase beta subunit-like C-terminal domain-containing protein</fullName>
    </recommendedName>
</protein>
<sequence length="550" mass="57827">MPAHQDPTTRMTAVFLALAGIVGAAVLVVAHVAGAGTRQVHADAPTATAGHAGPTASATDGTVPAEWVRAENARPGTRDWQIPLSKVATSDQLTGFSDAATARPGATVRLYVSSVSPQVQVRAYRVGSYGGSHGRLVWSSDPVATTVQPPAVTDPQTRMVHAPWTPTTSFSTTGWPEGLYLLKLTGIGGRADGLQHYVTLVLHSATTRGRLAFVSATTTQTVYNPWGGRSLYGGGAGDDFGERSYVSSMDRPLDGDGIRKLGQYELGPVWLAESLGLDLAYLASADLERPGILDGARGVVSLGHDEYWTVAMRHDVEAARASGTNVAFLGANAAYWRIRFEDSPLGPDRVVVGYKDAGLDPLAARDPQQATVKFRSEPAADPENSFTGMLYECFPAVGDYVVTDPTFALFAHTGVQAGTRIPGLIGSEIDRAYPIAGTPRTLQVVAHSPARCGKSGRTFSDSVYFTSASGAGTFSTGTMAWAIALRGPVKRLGISQQTVDFTRQVTTNLFEAMAAGPMARTIVAVPNLAALHESRSTRTGTGGPVATPSD</sequence>
<comment type="caution">
    <text evidence="3">The sequence shown here is derived from an EMBL/GenBank/DDBJ whole genome shotgun (WGS) entry which is preliminary data.</text>
</comment>
<dbReference type="PATRIC" id="fig|1386089.3.peg.246"/>
<keyword evidence="1" id="KW-1133">Transmembrane helix</keyword>
<evidence type="ECO:0000313" key="4">
    <source>
        <dbReference type="Proteomes" id="UP000019489"/>
    </source>
</evidence>
<dbReference type="OrthoDB" id="505641at2"/>
<evidence type="ECO:0000313" key="3">
    <source>
        <dbReference type="EMBL" id="EWT03442.1"/>
    </source>
</evidence>
<keyword evidence="1" id="KW-0472">Membrane</keyword>
<reference evidence="3 4" key="1">
    <citation type="submission" date="2013-08" db="EMBL/GenBank/DDBJ databases">
        <title>Intrasporangium oryzae NRRL B-24470.</title>
        <authorList>
            <person name="Liu H."/>
            <person name="Wang G."/>
        </authorList>
    </citation>
    <scope>NUCLEOTIDE SEQUENCE [LARGE SCALE GENOMIC DNA]</scope>
    <source>
        <strain evidence="3 4">NRRL B-24470</strain>
    </source>
</reference>
<dbReference type="Pfam" id="PF20254">
    <property type="entry name" value="DMFA2_C"/>
    <property type="match status" value="1"/>
</dbReference>
<evidence type="ECO:0000256" key="1">
    <source>
        <dbReference type="SAM" id="Phobius"/>
    </source>
</evidence>
<dbReference type="eggNOG" id="COG3266">
    <property type="taxonomic scope" value="Bacteria"/>
</dbReference>